<organism evidence="2 3">
    <name type="scientific">Candidatus Thiomargarita nelsonii</name>
    <dbReference type="NCBI Taxonomy" id="1003181"/>
    <lineage>
        <taxon>Bacteria</taxon>
        <taxon>Pseudomonadati</taxon>
        <taxon>Pseudomonadota</taxon>
        <taxon>Gammaproteobacteria</taxon>
        <taxon>Thiotrichales</taxon>
        <taxon>Thiotrichaceae</taxon>
        <taxon>Thiomargarita</taxon>
    </lineage>
</organism>
<dbReference type="InterPro" id="IPR024983">
    <property type="entry name" value="CHAT_dom"/>
</dbReference>
<name>A0A176S4A9_9GAMM</name>
<dbReference type="Proteomes" id="UP000076962">
    <property type="component" value="Unassembled WGS sequence"/>
</dbReference>
<sequence length="317" mass="35377">MLIFLKKIRLLPDSLEQTNMTTINCWLWQESENSLCWWSPENTQLIDTSLASEGQLPRTLADELSEYLIKYSSVRLHIAQNVPDDWQRLPLPGDLLVSRYAQYTATPPRLPTAPTAVLLNFWESDDSFESIFSDTSETIDAHSSQDFAKTEDLSALSLLCVISHGTEQDNEKPFRLADEQTWALPLNRGLPPLVILLACGNNKGNLLDYGQTLLEHGAQTVLAPLGQLNAKHAANFLQTFLEGWEQGRCVDELLAESQRKIDGFDGAQCLHLLGYGKLRVTSEALPAELSDTDLNAKAQEALREGDENSHAFVQVLL</sequence>
<protein>
    <recommendedName>
        <fullName evidence="1">CHAT domain-containing protein</fullName>
    </recommendedName>
</protein>
<keyword evidence="3" id="KW-1185">Reference proteome</keyword>
<evidence type="ECO:0000259" key="1">
    <source>
        <dbReference type="Pfam" id="PF12770"/>
    </source>
</evidence>
<feature type="non-terminal residue" evidence="2">
    <location>
        <position position="317"/>
    </location>
</feature>
<proteinExistence type="predicted"/>
<accession>A0A176S4A9</accession>
<comment type="caution">
    <text evidence="2">The sequence shown here is derived from an EMBL/GenBank/DDBJ whole genome shotgun (WGS) entry which is preliminary data.</text>
</comment>
<evidence type="ECO:0000313" key="2">
    <source>
        <dbReference type="EMBL" id="OAD22764.1"/>
    </source>
</evidence>
<dbReference type="Pfam" id="PF12770">
    <property type="entry name" value="CHAT"/>
    <property type="match status" value="1"/>
</dbReference>
<dbReference type="AlphaFoldDB" id="A0A176S4A9"/>
<feature type="domain" description="CHAT" evidence="1">
    <location>
        <begin position="168"/>
        <end position="261"/>
    </location>
</feature>
<gene>
    <name evidence="2" type="ORF">THIOM_001421</name>
</gene>
<dbReference type="EMBL" id="LUTY01000754">
    <property type="protein sequence ID" value="OAD22764.1"/>
    <property type="molecule type" value="Genomic_DNA"/>
</dbReference>
<evidence type="ECO:0000313" key="3">
    <source>
        <dbReference type="Proteomes" id="UP000076962"/>
    </source>
</evidence>
<reference evidence="2 3" key="1">
    <citation type="submission" date="2016-05" db="EMBL/GenBank/DDBJ databases">
        <title>Single-cell genome of chain-forming Candidatus Thiomargarita nelsonii and comparison to other large sulfur-oxidizing bacteria.</title>
        <authorList>
            <person name="Winkel M."/>
            <person name="Salman V."/>
            <person name="Woyke T."/>
            <person name="Schulz-Vogt H."/>
            <person name="Richter M."/>
            <person name="Flood B."/>
            <person name="Bailey J."/>
            <person name="Amann R."/>
            <person name="Mussmann M."/>
        </authorList>
    </citation>
    <scope>NUCLEOTIDE SEQUENCE [LARGE SCALE GENOMIC DNA]</scope>
    <source>
        <strain evidence="2 3">THI036</strain>
    </source>
</reference>